<proteinExistence type="predicted"/>
<dbReference type="GO" id="GO:0003723">
    <property type="term" value="F:RNA binding"/>
    <property type="evidence" value="ECO:0007669"/>
    <property type="project" value="InterPro"/>
</dbReference>
<evidence type="ECO:0000256" key="2">
    <source>
        <dbReference type="ARBA" id="ARBA00030144"/>
    </source>
</evidence>
<dbReference type="GO" id="GO:0030010">
    <property type="term" value="P:establishment of cell polarity"/>
    <property type="evidence" value="ECO:0007669"/>
    <property type="project" value="TreeGrafter"/>
</dbReference>
<dbReference type="CDD" id="cd01722">
    <property type="entry name" value="Sm_F"/>
    <property type="match status" value="1"/>
</dbReference>
<accession>A0A9W8IN83</accession>
<dbReference type="GO" id="GO:0005737">
    <property type="term" value="C:cytoplasm"/>
    <property type="evidence" value="ECO:0007669"/>
    <property type="project" value="TreeGrafter"/>
</dbReference>
<gene>
    <name evidence="6" type="primary">BUD6</name>
    <name evidence="6" type="ORF">GGH94_001183</name>
</gene>
<evidence type="ECO:0000256" key="1">
    <source>
        <dbReference type="ARBA" id="ARBA00023054"/>
    </source>
</evidence>
<dbReference type="GO" id="GO:0051286">
    <property type="term" value="C:cell tip"/>
    <property type="evidence" value="ECO:0007669"/>
    <property type="project" value="TreeGrafter"/>
</dbReference>
<comment type="caution">
    <text evidence="6">The sequence shown here is derived from an EMBL/GenBank/DDBJ whole genome shotgun (WGS) entry which is preliminary data.</text>
</comment>
<dbReference type="Gene3D" id="2.30.30.100">
    <property type="match status" value="1"/>
</dbReference>
<feature type="coiled-coil region" evidence="3">
    <location>
        <begin position="456"/>
        <end position="530"/>
    </location>
</feature>
<feature type="compositionally biased region" description="Polar residues" evidence="4">
    <location>
        <begin position="113"/>
        <end position="123"/>
    </location>
</feature>
<evidence type="ECO:0000313" key="7">
    <source>
        <dbReference type="Proteomes" id="UP001140074"/>
    </source>
</evidence>
<dbReference type="SMART" id="SM00806">
    <property type="entry name" value="AIP3"/>
    <property type="match status" value="1"/>
</dbReference>
<evidence type="ECO:0000256" key="3">
    <source>
        <dbReference type="SAM" id="Coils"/>
    </source>
</evidence>
<keyword evidence="1 3" id="KW-0175">Coiled coil</keyword>
<sequence length="856" mass="95318">MGHSQASPEPHDQATANSSPVPGMPRSYASNYPASGYPAANALTSGSLRSTRSTQANAAYTRPQGSLRRNGYHPHEANAHTAAGYEDSRYNAPNLQPFVPDASERRGTPEYYGSNNSNAQTIDYNYRRTNHSYQQQQPPPLPSPIKTHGSGYNMPARSASGARRYSRDHEDDAKSNRSSGDFSRHTGLLGSARLVSGRMDREPSAEVLPLSSQRVEFGSTNPTKASLSSSLSPERDEIADIIADMSTARITSGDDNDLEDNASSDALFIGRKSPVHVFLQLGDSTKRVALTERPSQTTLINLFIEKYRDRLVENPESLPTIYINDAKTRDLFYELEYMTDVVDGSILSWRTQPLSSASNAAKSLEDDSKDATTTLRSEVGDLASIVRSLAETVAQLPAQIRSELASAVGEVKDHTNMTVGSIKTLPAATSPSGGASLDKPAIARSASAPMIGSAEVDELHARVQRLELALSVERQERREEVAAAERAKAEVISELDKLKESASRHPNVLRVRIEEGKDMLKNEYRQLNTRFEDVHALVQEMRKDVAQRGSIPSSQMMRKATADLKGIESGTERLVAFINETRSDWKRTWEEELQNILKEQSFVKDVEQMLGELNDDTQHLNDVIDKLNKIIDLKLRERAKDDYVPSAATKFFDVVSPDDAPDAKKDFLMQISCVDVDHQRRLDALKTAERLRQAELATKVNEFDEELSDFVTQRKLRKTGGTEELERRRAEKEVEIMKDMLKSVEEDEKARRAKLAQRKAAMISRLKWGQEYKGLLASIDSYMNLQLVKAEEFQDGNSMGELPGELLIRCNNILYVREVAEEKTSKDNDVAAAIDSTMQEREAVSEDEQMEDGEQV</sequence>
<feature type="compositionally biased region" description="Acidic residues" evidence="4">
    <location>
        <begin position="845"/>
        <end position="856"/>
    </location>
</feature>
<feature type="domain" description="Sm" evidence="5">
    <location>
        <begin position="749"/>
        <end position="822"/>
    </location>
</feature>
<dbReference type="PANTHER" id="PTHR22741">
    <property type="entry name" value="P140CAP/SNIP-RELATED"/>
    <property type="match status" value="1"/>
</dbReference>
<dbReference type="Gene3D" id="1.20.58.1540">
    <property type="entry name" value="Actin interacting protein 3, C-terminal domain"/>
    <property type="match status" value="1"/>
</dbReference>
<dbReference type="SMART" id="SM00651">
    <property type="entry name" value="Sm"/>
    <property type="match status" value="1"/>
</dbReference>
<dbReference type="Pfam" id="PF01423">
    <property type="entry name" value="LSM"/>
    <property type="match status" value="1"/>
</dbReference>
<dbReference type="InterPro" id="IPR034100">
    <property type="entry name" value="Sm_F"/>
</dbReference>
<feature type="compositionally biased region" description="Low complexity" evidence="4">
    <location>
        <begin position="43"/>
        <end position="54"/>
    </location>
</feature>
<dbReference type="EMBL" id="JANBUY010000028">
    <property type="protein sequence ID" value="KAJ2866912.1"/>
    <property type="molecule type" value="Genomic_DNA"/>
</dbReference>
<dbReference type="Pfam" id="PF03915">
    <property type="entry name" value="AIP3"/>
    <property type="match status" value="1"/>
</dbReference>
<reference evidence="6" key="1">
    <citation type="submission" date="2022-07" db="EMBL/GenBank/DDBJ databases">
        <title>Phylogenomic reconstructions and comparative analyses of Kickxellomycotina fungi.</title>
        <authorList>
            <person name="Reynolds N.K."/>
            <person name="Stajich J.E."/>
            <person name="Barry K."/>
            <person name="Grigoriev I.V."/>
            <person name="Crous P."/>
            <person name="Smith M.E."/>
        </authorList>
    </citation>
    <scope>NUCLEOTIDE SEQUENCE</scope>
    <source>
        <strain evidence="6">RSA 476</strain>
    </source>
</reference>
<dbReference type="PANTHER" id="PTHR22741:SF10">
    <property type="entry name" value="COILED-COIL DOMAIN-CONTAINING PROTEIN CG32809"/>
    <property type="match status" value="1"/>
</dbReference>
<feature type="region of interest" description="Disordered" evidence="4">
    <location>
        <begin position="1"/>
        <end position="186"/>
    </location>
</feature>
<dbReference type="InterPro" id="IPR051825">
    <property type="entry name" value="SRCIN1"/>
</dbReference>
<dbReference type="GO" id="GO:0000398">
    <property type="term" value="P:mRNA splicing, via spliceosome"/>
    <property type="evidence" value="ECO:0007669"/>
    <property type="project" value="InterPro"/>
</dbReference>
<name>A0A9W8IN83_9FUNG</name>
<feature type="region of interest" description="Disordered" evidence="4">
    <location>
        <begin position="835"/>
        <end position="856"/>
    </location>
</feature>
<dbReference type="Proteomes" id="UP001140074">
    <property type="component" value="Unassembled WGS sequence"/>
</dbReference>
<dbReference type="InterPro" id="IPR005613">
    <property type="entry name" value="AIP3_C"/>
</dbReference>
<organism evidence="6 7">
    <name type="scientific">Coemansia aciculifera</name>
    <dbReference type="NCBI Taxonomy" id="417176"/>
    <lineage>
        <taxon>Eukaryota</taxon>
        <taxon>Fungi</taxon>
        <taxon>Fungi incertae sedis</taxon>
        <taxon>Zoopagomycota</taxon>
        <taxon>Kickxellomycotina</taxon>
        <taxon>Kickxellomycetes</taxon>
        <taxon>Kickxellales</taxon>
        <taxon>Kickxellaceae</taxon>
        <taxon>Coemansia</taxon>
    </lineage>
</organism>
<dbReference type="GO" id="GO:0005519">
    <property type="term" value="F:cytoskeletal regulatory protein binding"/>
    <property type="evidence" value="ECO:0007669"/>
    <property type="project" value="InterPro"/>
</dbReference>
<dbReference type="InterPro" id="IPR022782">
    <property type="entry name" value="AIP3-like_C"/>
</dbReference>
<dbReference type="InterPro" id="IPR001163">
    <property type="entry name" value="Sm_dom_euk/arc"/>
</dbReference>
<evidence type="ECO:0000259" key="5">
    <source>
        <dbReference type="PROSITE" id="PS52002"/>
    </source>
</evidence>
<dbReference type="PROSITE" id="PS52002">
    <property type="entry name" value="SM"/>
    <property type="match status" value="1"/>
</dbReference>
<dbReference type="AlphaFoldDB" id="A0A9W8IN83"/>
<dbReference type="SUPFAM" id="SSF50182">
    <property type="entry name" value="Sm-like ribonucleoproteins"/>
    <property type="match status" value="1"/>
</dbReference>
<dbReference type="GO" id="GO:0005681">
    <property type="term" value="C:spliceosomal complex"/>
    <property type="evidence" value="ECO:0007669"/>
    <property type="project" value="InterPro"/>
</dbReference>
<protein>
    <recommendedName>
        <fullName evidence="2">Sm protein F</fullName>
    </recommendedName>
</protein>
<feature type="compositionally biased region" description="Basic and acidic residues" evidence="4">
    <location>
        <begin position="165"/>
        <end position="175"/>
    </location>
</feature>
<dbReference type="InterPro" id="IPR047575">
    <property type="entry name" value="Sm"/>
</dbReference>
<evidence type="ECO:0000313" key="6">
    <source>
        <dbReference type="EMBL" id="KAJ2866912.1"/>
    </source>
</evidence>
<dbReference type="InterPro" id="IPR010920">
    <property type="entry name" value="LSM_dom_sf"/>
</dbReference>
<evidence type="ECO:0000256" key="4">
    <source>
        <dbReference type="SAM" id="MobiDB-lite"/>
    </source>
</evidence>
<keyword evidence="7" id="KW-1185">Reference proteome</keyword>